<organism evidence="1 2">
    <name type="scientific">Allacma fusca</name>
    <dbReference type="NCBI Taxonomy" id="39272"/>
    <lineage>
        <taxon>Eukaryota</taxon>
        <taxon>Metazoa</taxon>
        <taxon>Ecdysozoa</taxon>
        <taxon>Arthropoda</taxon>
        <taxon>Hexapoda</taxon>
        <taxon>Collembola</taxon>
        <taxon>Symphypleona</taxon>
        <taxon>Sminthuridae</taxon>
        <taxon>Allacma</taxon>
    </lineage>
</organism>
<dbReference type="GO" id="GO:0005615">
    <property type="term" value="C:extracellular space"/>
    <property type="evidence" value="ECO:0007669"/>
    <property type="project" value="TreeGrafter"/>
</dbReference>
<sequence>MAFYCVRAISKLFTIESTEITNWGKWFEYNECPLGSFVYGFQLKVETTMNDISDDTGLNGIFLLCSTPAARRFTYEFFGPYAPTPPSNAISSRVGNFGEYRNVWQCAGGSFAIGLELRSQEPQGIFWDDTAANNLRIHCNRGKILEGDGEELGEWSGAALCPHGYIICGIQTQIEFAAFDQTALNNVRMGCCEPF</sequence>
<dbReference type="PANTHER" id="PTHR18841:SF0">
    <property type="entry name" value="VITELLINE MEMBRANE OUTER LAYER 1 HOMOLOG A-RELATED"/>
    <property type="match status" value="1"/>
</dbReference>
<dbReference type="Pfam" id="PF03762">
    <property type="entry name" value="VOMI"/>
    <property type="match status" value="1"/>
</dbReference>
<evidence type="ECO:0008006" key="3">
    <source>
        <dbReference type="Google" id="ProtNLM"/>
    </source>
</evidence>
<comment type="caution">
    <text evidence="1">The sequence shown here is derived from an EMBL/GenBank/DDBJ whole genome shotgun (WGS) entry which is preliminary data.</text>
</comment>
<dbReference type="OrthoDB" id="6329319at2759"/>
<dbReference type="PANTHER" id="PTHR18841">
    <property type="entry name" value="VITELLINE MEMBRANE OUTER LAYER PROTEIN I-RELATED"/>
    <property type="match status" value="1"/>
</dbReference>
<keyword evidence="2" id="KW-1185">Reference proteome</keyword>
<protein>
    <recommendedName>
        <fullName evidence="3">Vitelline membrane outer layer protein 1</fullName>
    </recommendedName>
</protein>
<reference evidence="1" key="1">
    <citation type="submission" date="2021-06" db="EMBL/GenBank/DDBJ databases">
        <authorList>
            <person name="Hodson N. C."/>
            <person name="Mongue J. A."/>
            <person name="Jaron S. K."/>
        </authorList>
    </citation>
    <scope>NUCLEOTIDE SEQUENCE</scope>
</reference>
<dbReference type="EMBL" id="CAJVCH010297515">
    <property type="protein sequence ID" value="CAG7785485.1"/>
    <property type="molecule type" value="Genomic_DNA"/>
</dbReference>
<accession>A0A8J2PFW9</accession>
<evidence type="ECO:0000313" key="2">
    <source>
        <dbReference type="Proteomes" id="UP000708208"/>
    </source>
</evidence>
<dbReference type="AlphaFoldDB" id="A0A8J2PFW9"/>
<gene>
    <name evidence="1" type="ORF">AFUS01_LOCUS24107</name>
</gene>
<dbReference type="Proteomes" id="UP000708208">
    <property type="component" value="Unassembled WGS sequence"/>
</dbReference>
<name>A0A8J2PFW9_9HEXA</name>
<dbReference type="InterPro" id="IPR005515">
    <property type="entry name" value="VOMI"/>
</dbReference>
<proteinExistence type="predicted"/>
<evidence type="ECO:0000313" key="1">
    <source>
        <dbReference type="EMBL" id="CAG7785485.1"/>
    </source>
</evidence>